<dbReference type="AlphaFoldDB" id="A0A2M8WVL9"/>
<dbReference type="RefSeq" id="WP_100348910.1">
    <property type="nucleotide sequence ID" value="NZ_PGTZ01000006.1"/>
</dbReference>
<dbReference type="Proteomes" id="UP000231586">
    <property type="component" value="Unassembled WGS sequence"/>
</dbReference>
<evidence type="ECO:0000313" key="3">
    <source>
        <dbReference type="Proteomes" id="UP000231586"/>
    </source>
</evidence>
<reference evidence="2 3" key="1">
    <citation type="submission" date="2017-11" db="EMBL/GenBank/DDBJ databases">
        <title>Genomic Encyclopedia of Archaeal and Bacterial Type Strains, Phase II (KMG-II): From Individual Species to Whole Genera.</title>
        <authorList>
            <person name="Goeker M."/>
        </authorList>
    </citation>
    <scope>NUCLEOTIDE SEQUENCE [LARGE SCALE GENOMIC DNA]</scope>
    <source>
        <strain evidence="2 3">DSM 22413</strain>
    </source>
</reference>
<feature type="transmembrane region" description="Helical" evidence="1">
    <location>
        <begin position="30"/>
        <end position="53"/>
    </location>
</feature>
<name>A0A2M8WVL9_9MICO</name>
<dbReference type="OrthoDB" id="5150148at2"/>
<feature type="transmembrane region" description="Helical" evidence="1">
    <location>
        <begin position="200"/>
        <end position="223"/>
    </location>
</feature>
<feature type="transmembrane region" description="Helical" evidence="1">
    <location>
        <begin position="175"/>
        <end position="194"/>
    </location>
</feature>
<gene>
    <name evidence="2" type="ORF">CLV34_0827</name>
</gene>
<evidence type="ECO:0000256" key="1">
    <source>
        <dbReference type="SAM" id="Phobius"/>
    </source>
</evidence>
<keyword evidence="1" id="KW-1133">Transmembrane helix</keyword>
<evidence type="ECO:0000313" key="2">
    <source>
        <dbReference type="EMBL" id="PJI94975.1"/>
    </source>
</evidence>
<keyword evidence="1" id="KW-0812">Transmembrane</keyword>
<proteinExistence type="predicted"/>
<dbReference type="EMBL" id="PGTZ01000006">
    <property type="protein sequence ID" value="PJI94975.1"/>
    <property type="molecule type" value="Genomic_DNA"/>
</dbReference>
<sequence>MNTITCGERGPVRISPTRRALRTVGYLTTAVTWTALWLVVLGLAWAIPVYGIVSGDLTVHEITRPATSSVGGFVGLVLVGLPAFVAVWGPGVLWVLPCATWPLAALSGVYVLRSLRPSYAAEPLSRSERTELGETIGPPATTGATLSLLPVRRSRATDLLMAFYLAGWKPDGRTAVAMLPAGVAYVLMFGAIAVDVGDGARLVCGVLAGALAAGSYGWALVLLRRRSRPLGEDRRWEIR</sequence>
<protein>
    <submittedName>
        <fullName evidence="2">Uncharacterized protein</fullName>
    </submittedName>
</protein>
<accession>A0A2M8WVL9</accession>
<keyword evidence="3" id="KW-1185">Reference proteome</keyword>
<keyword evidence="1" id="KW-0472">Membrane</keyword>
<comment type="caution">
    <text evidence="2">The sequence shown here is derived from an EMBL/GenBank/DDBJ whole genome shotgun (WGS) entry which is preliminary data.</text>
</comment>
<feature type="transmembrane region" description="Helical" evidence="1">
    <location>
        <begin position="65"/>
        <end position="85"/>
    </location>
</feature>
<organism evidence="2 3">
    <name type="scientific">Luteimicrobium subarcticum</name>
    <dbReference type="NCBI Taxonomy" id="620910"/>
    <lineage>
        <taxon>Bacteria</taxon>
        <taxon>Bacillati</taxon>
        <taxon>Actinomycetota</taxon>
        <taxon>Actinomycetes</taxon>
        <taxon>Micrococcales</taxon>
        <taxon>Luteimicrobium</taxon>
    </lineage>
</organism>
<feature type="transmembrane region" description="Helical" evidence="1">
    <location>
        <begin position="91"/>
        <end position="112"/>
    </location>
</feature>